<organism evidence="1 2">
    <name type="scientific">Scutellospora calospora</name>
    <dbReference type="NCBI Taxonomy" id="85575"/>
    <lineage>
        <taxon>Eukaryota</taxon>
        <taxon>Fungi</taxon>
        <taxon>Fungi incertae sedis</taxon>
        <taxon>Mucoromycota</taxon>
        <taxon>Glomeromycotina</taxon>
        <taxon>Glomeromycetes</taxon>
        <taxon>Diversisporales</taxon>
        <taxon>Gigasporaceae</taxon>
        <taxon>Scutellospora</taxon>
    </lineage>
</organism>
<dbReference type="EMBL" id="CAJVPM010008667">
    <property type="protein sequence ID" value="CAG8557125.1"/>
    <property type="molecule type" value="Genomic_DNA"/>
</dbReference>
<dbReference type="Proteomes" id="UP000789860">
    <property type="component" value="Unassembled WGS sequence"/>
</dbReference>
<evidence type="ECO:0000313" key="2">
    <source>
        <dbReference type="Proteomes" id="UP000789860"/>
    </source>
</evidence>
<comment type="caution">
    <text evidence="1">The sequence shown here is derived from an EMBL/GenBank/DDBJ whole genome shotgun (WGS) entry which is preliminary data.</text>
</comment>
<name>A0ACA9M0N1_9GLOM</name>
<feature type="non-terminal residue" evidence="1">
    <location>
        <position position="1"/>
    </location>
</feature>
<proteinExistence type="predicted"/>
<protein>
    <submittedName>
        <fullName evidence="1">8750_t:CDS:1</fullName>
    </submittedName>
</protein>
<gene>
    <name evidence="1" type="ORF">SCALOS_LOCUS5381</name>
</gene>
<keyword evidence="2" id="KW-1185">Reference proteome</keyword>
<sequence>ARREVAELDEDDVEQYVRNKFKNLNEMENYILSKKPKKPAKGSHESQEEYKEKNEGKDSHFY</sequence>
<reference evidence="1" key="1">
    <citation type="submission" date="2021-06" db="EMBL/GenBank/DDBJ databases">
        <authorList>
            <person name="Kallberg Y."/>
            <person name="Tangrot J."/>
            <person name="Rosling A."/>
        </authorList>
    </citation>
    <scope>NUCLEOTIDE SEQUENCE</scope>
    <source>
        <strain evidence="1">AU212A</strain>
    </source>
</reference>
<accession>A0ACA9M0N1</accession>
<evidence type="ECO:0000313" key="1">
    <source>
        <dbReference type="EMBL" id="CAG8557125.1"/>
    </source>
</evidence>